<evidence type="ECO:0000259" key="1">
    <source>
        <dbReference type="PROSITE" id="PS50883"/>
    </source>
</evidence>
<dbReference type="RefSeq" id="WP_163137222.1">
    <property type="nucleotide sequence ID" value="NZ_JAAILA010000017.1"/>
</dbReference>
<dbReference type="Gene3D" id="3.20.20.450">
    <property type="entry name" value="EAL domain"/>
    <property type="match status" value="1"/>
</dbReference>
<accession>A0ABX0D0B6</accession>
<gene>
    <name evidence="2" type="ORF">G4923_12220</name>
</gene>
<evidence type="ECO:0000313" key="2">
    <source>
        <dbReference type="EMBL" id="NEX89462.1"/>
    </source>
</evidence>
<dbReference type="EMBL" id="JAAILA010000017">
    <property type="protein sequence ID" value="NEX89462.1"/>
    <property type="molecule type" value="Genomic_DNA"/>
</dbReference>
<name>A0ABX0D0B6_9GAMM</name>
<dbReference type="Pfam" id="PF00563">
    <property type="entry name" value="EAL"/>
    <property type="match status" value="1"/>
</dbReference>
<dbReference type="PROSITE" id="PS50883">
    <property type="entry name" value="EAL"/>
    <property type="match status" value="1"/>
</dbReference>
<protein>
    <submittedName>
        <fullName evidence="2">EAL domain-containing protein</fullName>
    </submittedName>
</protein>
<keyword evidence="3" id="KW-1185">Reference proteome</keyword>
<feature type="domain" description="EAL" evidence="1">
    <location>
        <begin position="1"/>
        <end position="231"/>
    </location>
</feature>
<organism evidence="2 3">
    <name type="scientific">Aeromonas rivipollensis</name>
    <dbReference type="NCBI Taxonomy" id="948519"/>
    <lineage>
        <taxon>Bacteria</taxon>
        <taxon>Pseudomonadati</taxon>
        <taxon>Pseudomonadota</taxon>
        <taxon>Gammaproteobacteria</taxon>
        <taxon>Aeromonadales</taxon>
        <taxon>Aeromonadaceae</taxon>
        <taxon>Aeromonas</taxon>
    </lineage>
</organism>
<dbReference type="SUPFAM" id="SSF141868">
    <property type="entry name" value="EAL domain-like"/>
    <property type="match status" value="1"/>
</dbReference>
<dbReference type="InterPro" id="IPR001633">
    <property type="entry name" value="EAL_dom"/>
</dbReference>
<proteinExistence type="predicted"/>
<evidence type="ECO:0000313" key="3">
    <source>
        <dbReference type="Proteomes" id="UP000472827"/>
    </source>
</evidence>
<comment type="caution">
    <text evidence="2">The sequence shown here is derived from an EMBL/GenBank/DDBJ whole genome shotgun (WGS) entry which is preliminary data.</text>
</comment>
<dbReference type="InterPro" id="IPR035919">
    <property type="entry name" value="EAL_sf"/>
</dbReference>
<sequence length="231" mass="27153">MTFNTDNKNHQYIKHTLEPIVELNAGNILSFEMVSYTANRMVLDEHYFCNAERRALVSLFIRQLEFFQKLNRHDEHLYHTVFINVEPAAFNELISWEDFLPFVLQFNINIEFDNEAVSNGIPDETIKNVSQLRELGVKFWIKNADEAVRSLADELQNAFDGIKINKRFFWQCFNRNDTTFIEHVAAIWGSESVIVEGVENKHHLSFVKAQGLVQGQGFHWRARLLRHTTWH</sequence>
<reference evidence="2 3" key="1">
    <citation type="submission" date="2020-02" db="EMBL/GenBank/DDBJ databases">
        <title>Genome sequencing of Aeromonas rivipollensis.</title>
        <authorList>
            <person name="Fono-Tamo Ubani E.K."/>
            <person name="Lekota K.E."/>
        </authorList>
    </citation>
    <scope>NUCLEOTIDE SEQUENCE [LARGE SCALE GENOMIC DNA]</scope>
    <source>
        <strain evidence="2 3">G78</strain>
    </source>
</reference>
<dbReference type="Proteomes" id="UP000472827">
    <property type="component" value="Unassembled WGS sequence"/>
</dbReference>